<evidence type="ECO:0000256" key="3">
    <source>
        <dbReference type="SAM" id="SignalP"/>
    </source>
</evidence>
<evidence type="ECO:0000256" key="2">
    <source>
        <dbReference type="SAM" id="Phobius"/>
    </source>
</evidence>
<evidence type="ECO:0000256" key="1">
    <source>
        <dbReference type="SAM" id="MobiDB-lite"/>
    </source>
</evidence>
<feature type="compositionally biased region" description="Basic residues" evidence="1">
    <location>
        <begin position="933"/>
        <end position="946"/>
    </location>
</feature>
<feature type="transmembrane region" description="Helical" evidence="2">
    <location>
        <begin position="479"/>
        <end position="499"/>
    </location>
</feature>
<gene>
    <name evidence="5" type="ORF">DFH07DRAFT_914187</name>
</gene>
<organism evidence="5 6">
    <name type="scientific">Mycena maculata</name>
    <dbReference type="NCBI Taxonomy" id="230809"/>
    <lineage>
        <taxon>Eukaryota</taxon>
        <taxon>Fungi</taxon>
        <taxon>Dikarya</taxon>
        <taxon>Basidiomycota</taxon>
        <taxon>Agaricomycotina</taxon>
        <taxon>Agaricomycetes</taxon>
        <taxon>Agaricomycetidae</taxon>
        <taxon>Agaricales</taxon>
        <taxon>Marasmiineae</taxon>
        <taxon>Mycenaceae</taxon>
        <taxon>Mycena</taxon>
    </lineage>
</organism>
<feature type="domain" description="TRP C-terminal" evidence="4">
    <location>
        <begin position="231"/>
        <end position="679"/>
    </location>
</feature>
<feature type="transmembrane region" description="Helical" evidence="2">
    <location>
        <begin position="194"/>
        <end position="216"/>
    </location>
</feature>
<feature type="compositionally biased region" description="Basic and acidic residues" evidence="1">
    <location>
        <begin position="767"/>
        <end position="777"/>
    </location>
</feature>
<comment type="caution">
    <text evidence="5">The sequence shown here is derived from an EMBL/GenBank/DDBJ whole genome shotgun (WGS) entry which is preliminary data.</text>
</comment>
<feature type="signal peptide" evidence="3">
    <location>
        <begin position="1"/>
        <end position="27"/>
    </location>
</feature>
<feature type="transmembrane region" description="Helical" evidence="2">
    <location>
        <begin position="616"/>
        <end position="637"/>
    </location>
</feature>
<feature type="transmembrane region" description="Helical" evidence="2">
    <location>
        <begin position="649"/>
        <end position="672"/>
    </location>
</feature>
<name>A0AAD7JUP2_9AGAR</name>
<keyword evidence="2" id="KW-0472">Membrane</keyword>
<feature type="chain" id="PRO_5041983287" description="TRP C-terminal domain-containing protein" evidence="3">
    <location>
        <begin position="28"/>
        <end position="1023"/>
    </location>
</feature>
<feature type="transmembrane region" description="Helical" evidence="2">
    <location>
        <begin position="511"/>
        <end position="534"/>
    </location>
</feature>
<dbReference type="InterPro" id="IPR040241">
    <property type="entry name" value="TRP_Flc/Pkd2-like"/>
</dbReference>
<feature type="compositionally biased region" description="Basic residues" evidence="1">
    <location>
        <begin position="715"/>
        <end position="724"/>
    </location>
</feature>
<accession>A0AAD7JUP2</accession>
<reference evidence="5" key="1">
    <citation type="submission" date="2023-03" db="EMBL/GenBank/DDBJ databases">
        <title>Massive genome expansion in bonnet fungi (Mycena s.s.) driven by repeated elements and novel gene families across ecological guilds.</title>
        <authorList>
            <consortium name="Lawrence Berkeley National Laboratory"/>
            <person name="Harder C.B."/>
            <person name="Miyauchi S."/>
            <person name="Viragh M."/>
            <person name="Kuo A."/>
            <person name="Thoen E."/>
            <person name="Andreopoulos B."/>
            <person name="Lu D."/>
            <person name="Skrede I."/>
            <person name="Drula E."/>
            <person name="Henrissat B."/>
            <person name="Morin E."/>
            <person name="Kohler A."/>
            <person name="Barry K."/>
            <person name="LaButti K."/>
            <person name="Morin E."/>
            <person name="Salamov A."/>
            <person name="Lipzen A."/>
            <person name="Mereny Z."/>
            <person name="Hegedus B."/>
            <person name="Baldrian P."/>
            <person name="Stursova M."/>
            <person name="Weitz H."/>
            <person name="Taylor A."/>
            <person name="Grigoriev I.V."/>
            <person name="Nagy L.G."/>
            <person name="Martin F."/>
            <person name="Kauserud H."/>
        </authorList>
    </citation>
    <scope>NUCLEOTIDE SEQUENCE</scope>
    <source>
        <strain evidence="5">CBHHK188m</strain>
    </source>
</reference>
<feature type="region of interest" description="Disordered" evidence="1">
    <location>
        <begin position="853"/>
        <end position="1023"/>
    </location>
</feature>
<dbReference type="EMBL" id="JARJLG010000022">
    <property type="protein sequence ID" value="KAJ7770974.1"/>
    <property type="molecule type" value="Genomic_DNA"/>
</dbReference>
<keyword evidence="3" id="KW-0732">Signal</keyword>
<dbReference type="GO" id="GO:0016020">
    <property type="term" value="C:membrane"/>
    <property type="evidence" value="ECO:0007669"/>
    <property type="project" value="TreeGrafter"/>
</dbReference>
<feature type="compositionally biased region" description="Low complexity" evidence="1">
    <location>
        <begin position="987"/>
        <end position="1003"/>
    </location>
</feature>
<dbReference type="Proteomes" id="UP001215280">
    <property type="component" value="Unassembled WGS sequence"/>
</dbReference>
<feature type="compositionally biased region" description="Acidic residues" evidence="1">
    <location>
        <begin position="918"/>
        <end position="928"/>
    </location>
</feature>
<dbReference type="AlphaFoldDB" id="A0AAD7JUP2"/>
<dbReference type="InterPro" id="IPR010308">
    <property type="entry name" value="TRP_C"/>
</dbReference>
<evidence type="ECO:0000313" key="5">
    <source>
        <dbReference type="EMBL" id="KAJ7770974.1"/>
    </source>
</evidence>
<evidence type="ECO:0000313" key="6">
    <source>
        <dbReference type="Proteomes" id="UP001215280"/>
    </source>
</evidence>
<feature type="transmembrane region" description="Helical" evidence="2">
    <location>
        <begin position="372"/>
        <end position="397"/>
    </location>
</feature>
<dbReference type="GO" id="GO:0055085">
    <property type="term" value="P:transmembrane transport"/>
    <property type="evidence" value="ECO:0007669"/>
    <property type="project" value="TreeGrafter"/>
</dbReference>
<dbReference type="Pfam" id="PF06011">
    <property type="entry name" value="TRP"/>
    <property type="match status" value="1"/>
</dbReference>
<protein>
    <recommendedName>
        <fullName evidence="4">TRP C-terminal domain-containing protein</fullName>
    </recommendedName>
</protein>
<dbReference type="PANTHER" id="PTHR31145">
    <property type="entry name" value="INTEGRAL MEMBRANE PROTEIN (AFU_ORTHOLOGUE AFUA_7G01610)"/>
    <property type="match status" value="1"/>
</dbReference>
<keyword evidence="2" id="KW-1133">Transmembrane helix</keyword>
<keyword evidence="6" id="KW-1185">Reference proteome</keyword>
<feature type="compositionally biased region" description="Low complexity" evidence="1">
    <location>
        <begin position="957"/>
        <end position="974"/>
    </location>
</feature>
<keyword evidence="2" id="KW-0812">Transmembrane</keyword>
<sequence length="1023" mass="109534">MSSIFGRLPATMSSALISLLLVLPVFADPATLPFDDCFTGNVSMKLSVDEVYGQVLTSDTLGVYLNLTVIGDSAQEIIGFPSETSSSVNANLATLFTTTTVLTLSVFTNSSYLCDTLRPPSPLPALTNETNYCPIAAGPYALSSSIPWGYNRPLTTLSTRLRAVDPFSNELLCVTVNTTPLDPAVNNPYGVARAIFWATVALAILYWIVVGIARIVSAWGRGITRPGRSLWARAQSAGFILASAISGERFATSPALMRFSTPCLRDVLFHTQWCAALAMVAVQWPPFAYPLLVQTAWATLSYNITLTNTVHWNPLATLPYDPPSNFSAQLADASSSLYIDPNVPNLLFTLPSNATSGIAMFAYTLGVRPQDLFMICIILFLGIVAATIVLSFVVWFIDLVGSLVTGVVAQPGRRARSPGPKELETAANTDETKAAIFRPSSRLTLSGGGGSGVATSRKPWYRMRTEMSSFHGNVLHGNLVRILVLFHLPLTIFAAFEMTQPASVASLRARALAALSFAILSVLVPGLLVLRVTLTTTNKLYDETRTLLALGPLYNHYRHGSQLFASLLFATNLVFGITIGVGQKSGTAQAVVILVVEVAAALVTSIWLPWGSGASMGLISFLFCVARIVVAVLLVILSPAISIGDGSGAWVAYGILVILALVYLALVLMLLIKIIEAAVRIIGRVGFDRSTHTVDSGLLGACGLLGCCGARKRRTPRHRQRTRARGYAPPNPARASDSSSTYAPPAALGTDSKKGSIHSQQPPSVLRPEHALRPYREESDDETGYIMGAWQPFPRPGYVPVQEPALAPPQPASGFSRVGGGRAHIDAPYAAIAAAAESTPTLEWPAMDAARVEDEAPPVSSVARRQSPETVQPGTPPRGALLPHMRTRSQTAIIEDAPMPASRPPSRGKMLQQRQEEQAEDDDDDDDRESGQRRKKPWYHLRRHRPHSEGTPPSSYPPQADAAQAAAATSDVPAGRSFVVIRKPQASPSRPQQLSTSSTPTPTHGSFRGEGSGSDPRASSATS</sequence>
<feature type="transmembrane region" description="Helical" evidence="2">
    <location>
        <begin position="588"/>
        <end position="610"/>
    </location>
</feature>
<evidence type="ECO:0000259" key="4">
    <source>
        <dbReference type="Pfam" id="PF06011"/>
    </source>
</evidence>
<dbReference type="PANTHER" id="PTHR31145:SF6">
    <property type="entry name" value="INTEGRAL MEMBRANE PROTEIN (AFU_ORTHOLOGUE AFUA_7G01610)"/>
    <property type="match status" value="1"/>
</dbReference>
<proteinExistence type="predicted"/>
<feature type="region of interest" description="Disordered" evidence="1">
    <location>
        <begin position="715"/>
        <end position="779"/>
    </location>
</feature>
<feature type="transmembrane region" description="Helical" evidence="2">
    <location>
        <begin position="563"/>
        <end position="581"/>
    </location>
</feature>